<dbReference type="Proteomes" id="UP000247515">
    <property type="component" value="Unassembled WGS sequence"/>
</dbReference>
<evidence type="ECO:0000313" key="1">
    <source>
        <dbReference type="EMBL" id="PXX16347.1"/>
    </source>
</evidence>
<dbReference type="EMBL" id="FNZM01000011">
    <property type="protein sequence ID" value="SEJ95011.1"/>
    <property type="molecule type" value="Genomic_DNA"/>
</dbReference>
<gene>
    <name evidence="1" type="ORF">C7400_108154</name>
    <name evidence="2" type="ORF">SAMN05216550_111150</name>
</gene>
<dbReference type="EMBL" id="QJJV01000008">
    <property type="protein sequence ID" value="PXX16347.1"/>
    <property type="molecule type" value="Genomic_DNA"/>
</dbReference>
<evidence type="ECO:0000313" key="2">
    <source>
        <dbReference type="EMBL" id="SEJ95011.1"/>
    </source>
</evidence>
<reference evidence="1 4" key="2">
    <citation type="submission" date="2018-05" db="EMBL/GenBank/DDBJ databases">
        <title>Genomic Encyclopedia of Type Strains, Phase IV (KMG-V): Genome sequencing to study the core and pangenomes of soil and plant-associated prokaryotes.</title>
        <authorList>
            <person name="Whitman W."/>
        </authorList>
    </citation>
    <scope>NUCLEOTIDE SEQUENCE [LARGE SCALE GENOMIC DNA]</scope>
    <source>
        <strain evidence="1 4">SIr-6563</strain>
    </source>
</reference>
<reference evidence="2 3" key="1">
    <citation type="submission" date="2016-10" db="EMBL/GenBank/DDBJ databases">
        <authorList>
            <person name="Varghese N."/>
            <person name="Submissions S."/>
        </authorList>
    </citation>
    <scope>NUCLEOTIDE SEQUENCE [LARGE SCALE GENOMIC DNA]</scope>
    <source>
        <strain evidence="2 3">LMG 22274</strain>
    </source>
</reference>
<keyword evidence="4" id="KW-1185">Reference proteome</keyword>
<dbReference type="Proteomes" id="UP000183529">
    <property type="component" value="Unassembled WGS sequence"/>
</dbReference>
<protein>
    <submittedName>
        <fullName evidence="2">Uncharacterized protein</fullName>
    </submittedName>
</protein>
<name>A0AAQ1JVF6_9BURK</name>
<dbReference type="RefSeq" id="WP_322004622.1">
    <property type="nucleotide sequence ID" value="NZ_CAJMYH010000008.1"/>
</dbReference>
<accession>A0AAQ1JVF6</accession>
<proteinExistence type="predicted"/>
<comment type="caution">
    <text evidence="2">The sequence shown here is derived from an EMBL/GenBank/DDBJ whole genome shotgun (WGS) entry which is preliminary data.</text>
</comment>
<organism evidence="2 3">
    <name type="scientific">Paraburkholderia tropica</name>
    <dbReference type="NCBI Taxonomy" id="92647"/>
    <lineage>
        <taxon>Bacteria</taxon>
        <taxon>Pseudomonadati</taxon>
        <taxon>Pseudomonadota</taxon>
        <taxon>Betaproteobacteria</taxon>
        <taxon>Burkholderiales</taxon>
        <taxon>Burkholderiaceae</taxon>
        <taxon>Paraburkholderia</taxon>
    </lineage>
</organism>
<dbReference type="AlphaFoldDB" id="A0AAQ1JVF6"/>
<evidence type="ECO:0000313" key="4">
    <source>
        <dbReference type="Proteomes" id="UP000247515"/>
    </source>
</evidence>
<evidence type="ECO:0000313" key="3">
    <source>
        <dbReference type="Proteomes" id="UP000183529"/>
    </source>
</evidence>
<sequence>MDTTRPLPAGHLMSNLIDQDIAHIRRVMPLSLSGDFGGPILPVMYWRSRLHRLLDTGHVNKGQLAKIDSLLIQLDLYELNAETSAAATARQIIGQAARH</sequence>